<comment type="caution">
    <text evidence="1">The sequence shown here is derived from an EMBL/GenBank/DDBJ whole genome shotgun (WGS) entry which is preliminary data.</text>
</comment>
<sequence>MPCHAIPYHVVLHHLSHGHTAAFNVLEKRRGYTTLRTRMAVKLYRQVQQVFSCNGIYIEMRGYDKRDDCPVLQSIHTLRGRRLQSKSTIVAREAINVPRYVSTVIGSTPLGVKVSTTPYKTACAHSFKLDRNAVFLVCPCMKLPMISSASKMCNPRSSQNEIKKHAVKIEDKVNLTLCAIIPQIVQARKSSKCIYRINRLSL</sequence>
<gene>
    <name evidence="1" type="ORF">EYC80_005279</name>
</gene>
<dbReference type="EMBL" id="VIGI01000002">
    <property type="protein sequence ID" value="KAB8303917.1"/>
    <property type="molecule type" value="Genomic_DNA"/>
</dbReference>
<name>A0A5N6KJQ4_MONLA</name>
<accession>A0A5N6KJQ4</accession>
<protein>
    <submittedName>
        <fullName evidence="1">Uncharacterized protein</fullName>
    </submittedName>
</protein>
<dbReference type="Proteomes" id="UP000326757">
    <property type="component" value="Unassembled WGS sequence"/>
</dbReference>
<evidence type="ECO:0000313" key="2">
    <source>
        <dbReference type="Proteomes" id="UP000326757"/>
    </source>
</evidence>
<organism evidence="1 2">
    <name type="scientific">Monilinia laxa</name>
    <name type="common">Brown rot fungus</name>
    <name type="synonym">Sclerotinia laxa</name>
    <dbReference type="NCBI Taxonomy" id="61186"/>
    <lineage>
        <taxon>Eukaryota</taxon>
        <taxon>Fungi</taxon>
        <taxon>Dikarya</taxon>
        <taxon>Ascomycota</taxon>
        <taxon>Pezizomycotina</taxon>
        <taxon>Leotiomycetes</taxon>
        <taxon>Helotiales</taxon>
        <taxon>Sclerotiniaceae</taxon>
        <taxon>Monilinia</taxon>
    </lineage>
</organism>
<dbReference type="AlphaFoldDB" id="A0A5N6KJQ4"/>
<proteinExistence type="predicted"/>
<reference evidence="1 2" key="1">
    <citation type="submission" date="2019-06" db="EMBL/GenBank/DDBJ databases">
        <title>Genome Sequence of the Brown Rot Fungal Pathogen Monilinia laxa.</title>
        <authorList>
            <person name="De Miccolis Angelini R.M."/>
            <person name="Landi L."/>
            <person name="Abate D."/>
            <person name="Pollastro S."/>
            <person name="Romanazzi G."/>
            <person name="Faretra F."/>
        </authorList>
    </citation>
    <scope>NUCLEOTIDE SEQUENCE [LARGE SCALE GENOMIC DNA]</scope>
    <source>
        <strain evidence="1 2">Mlax316</strain>
    </source>
</reference>
<keyword evidence="2" id="KW-1185">Reference proteome</keyword>
<evidence type="ECO:0000313" key="1">
    <source>
        <dbReference type="EMBL" id="KAB8303917.1"/>
    </source>
</evidence>